<proteinExistence type="predicted"/>
<name>A0A0G0ZET0_9BACT</name>
<protein>
    <submittedName>
        <fullName evidence="1">Uncharacterized protein</fullName>
    </submittedName>
</protein>
<gene>
    <name evidence="1" type="ORF">UV12_C0010G0024</name>
</gene>
<sequence>MICSLCNLKKGRVEMIHSGASASRNEVREAIEIIEAILVVCGSLEFGKNVWYATQIVEPIIIEGREFKAVGVRIHRKKHVPAYKNRFEEMMQGFKDMLEPAIVIQPLFAQARVRCVNIELTVGTRKFAGPRDSFLTFPFRNDLEQIFKIITESLSHELRYRA</sequence>
<reference evidence="1 2" key="1">
    <citation type="journal article" date="2015" name="Nature">
        <title>rRNA introns, odd ribosomes, and small enigmatic genomes across a large radiation of phyla.</title>
        <authorList>
            <person name="Brown C.T."/>
            <person name="Hug L.A."/>
            <person name="Thomas B.C."/>
            <person name="Sharon I."/>
            <person name="Castelle C.J."/>
            <person name="Singh A."/>
            <person name="Wilkins M.J."/>
            <person name="Williams K.H."/>
            <person name="Banfield J.F."/>
        </authorList>
    </citation>
    <scope>NUCLEOTIDE SEQUENCE [LARGE SCALE GENOMIC DNA]</scope>
</reference>
<organism evidence="1 2">
    <name type="scientific">Candidatus Nomurabacteria bacterium GW2011_GWC2_42_20</name>
    <dbReference type="NCBI Taxonomy" id="1618756"/>
    <lineage>
        <taxon>Bacteria</taxon>
        <taxon>Candidatus Nomuraibacteriota</taxon>
    </lineage>
</organism>
<dbReference type="AlphaFoldDB" id="A0A0G0ZET0"/>
<evidence type="ECO:0000313" key="1">
    <source>
        <dbReference type="EMBL" id="KKS47207.1"/>
    </source>
</evidence>
<dbReference type="EMBL" id="LCDG01000010">
    <property type="protein sequence ID" value="KKS47207.1"/>
    <property type="molecule type" value="Genomic_DNA"/>
</dbReference>
<evidence type="ECO:0000313" key="2">
    <source>
        <dbReference type="Proteomes" id="UP000034704"/>
    </source>
</evidence>
<accession>A0A0G0ZET0</accession>
<comment type="caution">
    <text evidence="1">The sequence shown here is derived from an EMBL/GenBank/DDBJ whole genome shotgun (WGS) entry which is preliminary data.</text>
</comment>
<dbReference type="Proteomes" id="UP000034704">
    <property type="component" value="Unassembled WGS sequence"/>
</dbReference>